<dbReference type="Gene3D" id="3.40.50.2300">
    <property type="match status" value="1"/>
</dbReference>
<evidence type="ECO:0000313" key="7">
    <source>
        <dbReference type="Proteomes" id="UP000235388"/>
    </source>
</evidence>
<feature type="compositionally biased region" description="Polar residues" evidence="4">
    <location>
        <begin position="1218"/>
        <end position="1239"/>
    </location>
</feature>
<feature type="region of interest" description="Disordered" evidence="4">
    <location>
        <begin position="589"/>
        <end position="623"/>
    </location>
</feature>
<feature type="region of interest" description="Disordered" evidence="4">
    <location>
        <begin position="1076"/>
        <end position="1112"/>
    </location>
</feature>
<feature type="modified residue" description="4-aspartylphosphate" evidence="3">
    <location>
        <position position="1531"/>
    </location>
</feature>
<feature type="region of interest" description="Disordered" evidence="4">
    <location>
        <begin position="108"/>
        <end position="134"/>
    </location>
</feature>
<feature type="region of interest" description="Disordered" evidence="4">
    <location>
        <begin position="1385"/>
        <end position="1428"/>
    </location>
</feature>
<feature type="compositionally biased region" description="Low complexity" evidence="4">
    <location>
        <begin position="1311"/>
        <end position="1338"/>
    </location>
</feature>
<dbReference type="PROSITE" id="PS50110">
    <property type="entry name" value="RESPONSE_REGULATORY"/>
    <property type="match status" value="1"/>
</dbReference>
<feature type="compositionally biased region" description="Polar residues" evidence="4">
    <location>
        <begin position="867"/>
        <end position="879"/>
    </location>
</feature>
<feature type="compositionally biased region" description="Low complexity" evidence="4">
    <location>
        <begin position="34"/>
        <end position="61"/>
    </location>
</feature>
<feature type="compositionally biased region" description="Polar residues" evidence="4">
    <location>
        <begin position="507"/>
        <end position="528"/>
    </location>
</feature>
<evidence type="ECO:0000256" key="3">
    <source>
        <dbReference type="PROSITE-ProRule" id="PRU00169"/>
    </source>
</evidence>
<feature type="compositionally biased region" description="Low complexity" evidence="4">
    <location>
        <begin position="592"/>
        <end position="604"/>
    </location>
</feature>
<feature type="compositionally biased region" description="Polar residues" evidence="4">
    <location>
        <begin position="1129"/>
        <end position="1138"/>
    </location>
</feature>
<feature type="region of interest" description="Disordered" evidence="4">
    <location>
        <begin position="843"/>
        <end position="883"/>
    </location>
</feature>
<feature type="compositionally biased region" description="Low complexity" evidence="4">
    <location>
        <begin position="250"/>
        <end position="264"/>
    </location>
</feature>
<evidence type="ECO:0000259" key="5">
    <source>
        <dbReference type="PROSITE" id="PS50110"/>
    </source>
</evidence>
<feature type="compositionally biased region" description="Polar residues" evidence="4">
    <location>
        <begin position="1076"/>
        <end position="1091"/>
    </location>
</feature>
<feature type="region of interest" description="Disordered" evidence="4">
    <location>
        <begin position="197"/>
        <end position="268"/>
    </location>
</feature>
<feature type="compositionally biased region" description="Low complexity" evidence="4">
    <location>
        <begin position="1092"/>
        <end position="1111"/>
    </location>
</feature>
<keyword evidence="7" id="KW-1185">Reference proteome</keyword>
<feature type="region of interest" description="Disordered" evidence="4">
    <location>
        <begin position="1218"/>
        <end position="1274"/>
    </location>
</feature>
<proteinExistence type="predicted"/>
<reference evidence="6 7" key="1">
    <citation type="submission" date="2017-11" db="EMBL/GenBank/DDBJ databases">
        <title>De novo assembly and phasing of dikaryotic genomes from two isolates of Puccinia coronata f. sp. avenae, the causal agent of oat crown rust.</title>
        <authorList>
            <person name="Miller M.E."/>
            <person name="Zhang Y."/>
            <person name="Omidvar V."/>
            <person name="Sperschneider J."/>
            <person name="Schwessinger B."/>
            <person name="Raley C."/>
            <person name="Palmer J.M."/>
            <person name="Garnica D."/>
            <person name="Upadhyaya N."/>
            <person name="Rathjen J."/>
            <person name="Taylor J.M."/>
            <person name="Park R.F."/>
            <person name="Dodds P.N."/>
            <person name="Hirsch C.D."/>
            <person name="Kianian S.F."/>
            <person name="Figueroa M."/>
        </authorList>
    </citation>
    <scope>NUCLEOTIDE SEQUENCE [LARGE SCALE GENOMIC DNA]</scope>
    <source>
        <strain evidence="6">12NC29</strain>
    </source>
</reference>
<gene>
    <name evidence="6" type="ORF">PCANC_07597</name>
</gene>
<feature type="region of interest" description="Disordered" evidence="4">
    <location>
        <begin position="146"/>
        <end position="180"/>
    </location>
</feature>
<dbReference type="InterPro" id="IPR011006">
    <property type="entry name" value="CheY-like_superfamily"/>
</dbReference>
<feature type="compositionally biased region" description="Basic and acidic residues" evidence="4">
    <location>
        <begin position="1759"/>
        <end position="1770"/>
    </location>
</feature>
<feature type="region of interest" description="Disordered" evidence="4">
    <location>
        <begin position="495"/>
        <end position="541"/>
    </location>
</feature>
<dbReference type="PANTHER" id="PTHR45339:SF1">
    <property type="entry name" value="HYBRID SIGNAL TRANSDUCTION HISTIDINE KINASE J"/>
    <property type="match status" value="1"/>
</dbReference>
<dbReference type="InterPro" id="IPR001789">
    <property type="entry name" value="Sig_transdc_resp-reg_receiver"/>
</dbReference>
<evidence type="ECO:0000256" key="4">
    <source>
        <dbReference type="SAM" id="MobiDB-lite"/>
    </source>
</evidence>
<name>A0A2N5VKC4_9BASI</name>
<feature type="region of interest" description="Disordered" evidence="4">
    <location>
        <begin position="1728"/>
        <end position="1852"/>
    </location>
</feature>
<feature type="compositionally biased region" description="Basic and acidic residues" evidence="4">
    <location>
        <begin position="496"/>
        <end position="506"/>
    </location>
</feature>
<dbReference type="EMBL" id="PGCJ01000090">
    <property type="protein sequence ID" value="PLW50386.1"/>
    <property type="molecule type" value="Genomic_DNA"/>
</dbReference>
<dbReference type="OrthoDB" id="2507143at2759"/>
<feature type="region of interest" description="Disordered" evidence="4">
    <location>
        <begin position="757"/>
        <end position="793"/>
    </location>
</feature>
<comment type="caution">
    <text evidence="6">The sequence shown here is derived from an EMBL/GenBank/DDBJ whole genome shotgun (WGS) entry which is preliminary data.</text>
</comment>
<feature type="region of interest" description="Disordered" evidence="4">
    <location>
        <begin position="34"/>
        <end position="76"/>
    </location>
</feature>
<feature type="region of interest" description="Disordered" evidence="4">
    <location>
        <begin position="1019"/>
        <end position="1061"/>
    </location>
</feature>
<dbReference type="CDD" id="cd17546">
    <property type="entry name" value="REC_hyHK_CKI1_RcsC-like"/>
    <property type="match status" value="1"/>
</dbReference>
<dbReference type="Proteomes" id="UP000235388">
    <property type="component" value="Unassembled WGS sequence"/>
</dbReference>
<accession>A0A2N5VKC4</accession>
<dbReference type="SMART" id="SM00448">
    <property type="entry name" value="REC"/>
    <property type="match status" value="1"/>
</dbReference>
<feature type="compositionally biased region" description="Polar residues" evidence="4">
    <location>
        <begin position="108"/>
        <end position="122"/>
    </location>
</feature>
<dbReference type="GO" id="GO:0000156">
    <property type="term" value="F:phosphorelay response regulator activity"/>
    <property type="evidence" value="ECO:0007669"/>
    <property type="project" value="UniProtKB-ARBA"/>
</dbReference>
<feature type="compositionally biased region" description="Polar residues" evidence="4">
    <location>
        <begin position="1246"/>
        <end position="1266"/>
    </location>
</feature>
<sequence length="1879" mass="202162">MYPKLHLHTRRALSNHLNIPNPNPNPIPIPIPNPSQQSAVSSQQSAVSKYSNMPSSFFSSPPGSPNQNTPAVERKDPFRTIIKPFLKRGSSTTFDSLKDHFKLTIQKPLSQPAQGATTLPETASSSAPAPAPPAAKILRKASSTIHPKFNPAPETNPDSSSSSSNKSTIHHTHSQPHPRLNISRARQAASLKLHALSSLSSKSDSHRHSLKSSNFPAIDSSSLPDLPPKQTIQQPPLPPPQQQQPADLDFSPSSYPISSFTPSSIRPPNSIVSMTSSIHSLLTQPALVTLAQLAPAQLLSGVHSSCFGSSDAFRIFDEYELSQKNNHSSHYRLSIDPTEGELDLNLETIQQSDLSKASHRHLPTTIEQLSASSIALPITSISSIWRLLNCIEWINLKERQLITDDPNIKISYNSYSTHAPPLHHPTSNQQQSQYHQETLASLTESLGSFDLANTLQHVGDILSAISSESEVEIVFYHIFYPPRPEPAELEQLNATRENDQSPDHHFSFSSKYVTPPASTEHANPTNIDSAPETPNPYVGAGADGEGGLREISVIADEKGLIIGLTCLLRQILYRAKPFSTIEVGLHLTPLHSQPSPAPSSQSQPTEANRDPTPAAHQEDPSLQDDSFCTSWKCVFDVSLLPPLSSISSSPQSFIDTQKELNPSDEAVPDTKDPSRNSSGIPLDFDRRNSIGAQLRASATLARLRMSSNLTSELPLCPEESLSKIIFEKLLGMKLSTGRLTSTGHSWKVTGIFGKGVGRESEETDGASRKSHVAPSHTSVSAMAAVTPSREPTADELTKFAETALKGKKAVFFAAEQSIFAKHITTYLTSWNIDVSHMPYEKSEYDLPNSTTPQTAADASSRDRTISTEKTAQSRSTLSPFNASSRSIRSNNFIIIDDDVLTLKAQLLKLKASPASLLHLSANVLPNQPSQRPLMSRRIKSSTQVDRFEASPKQIHTSIIHFTSISNFRKVQDILRKHLNGVQWPSIPDILVVPKPIGPRRILTALHTALSRPITEPQFVPIATSPSSPGTPHYLSATSHPLGSSQLAKPSPANHYLGGTDFDTAAENHLKNEATLRNENSNLARPPSVQNLTPPGLRTPGTAPGTPGVPSPALLSNEALEYFSKAATENGGSSSTGVVLQSPDGRPQAMFFHHSGSSNRLRSDPCNHSIHGALQSSHMCGSTSGKQKLEGRSSSSRPMLRETISADSNAEPMTIAQQVMASAESNARTHSPSSLSNAGSNDPGKSDASTVSNQNPLGQSVRPNNRMMNPLLGEPPDSVFPHAMALAHYEAISPRTPSLPFPEGLHADHQQRQGSGSSSHSVALTSTPSTAPATPSVPLGGLAPLTKEQQHVLLNPRPLPMLRMPSIPASLPTSISVTLPSPRRILMSQFPSPNEAIPSGKSRSQNSPPVQTHRPSPEELYNPKNPSVMSANEISCPTLSKSNSALIAANKRRASMGDSMIANRLGRRRVSRKPTTALVPPINVLIVEDNRINQTILTTFMRKKSVKYDVAMNGQEAVDKWRTGSFHLVLMDLQLPVKDGIEATKEIREAERSVNINAFANTPPAVGGNTPPALVIPNTMARMTPHNVSVIIVALTASSLDVDREVALAAGCNDFLTKPVSLAWLEKKLLEWGSMAWLSGFSRPDIPIHNPLNRSLPASIPACVGMPVSDVGTSTTDTGFYVGADGKPIMSFTGTLAQMKAKEVAEHLHLRSDKARGAQMREKARMLLNGDSAQENASDLSGTDDDLNQPVPAAGAGKSASEESAHHHDPSGGDGGDDAPGSPLDDPTPTRIVLSSSPTLPAGEPLEQPVGQPAEGGSPARPKISLQTPTPERFDSFPLAEPGPPVRESPPRLENCQERARLDRALLSLVAPTSGTIPAD</sequence>
<feature type="compositionally biased region" description="Polar residues" evidence="4">
    <location>
        <begin position="1400"/>
        <end position="1413"/>
    </location>
</feature>
<evidence type="ECO:0000313" key="6">
    <source>
        <dbReference type="EMBL" id="PLW50386.1"/>
    </source>
</evidence>
<feature type="compositionally biased region" description="Polar residues" evidence="4">
    <location>
        <begin position="1730"/>
        <end position="1740"/>
    </location>
</feature>
<feature type="region of interest" description="Disordered" evidence="4">
    <location>
        <begin position="1127"/>
        <end position="1197"/>
    </location>
</feature>
<feature type="domain" description="Response regulatory" evidence="5">
    <location>
        <begin position="1482"/>
        <end position="1632"/>
    </location>
</feature>
<feature type="compositionally biased region" description="Polar residues" evidence="4">
    <location>
        <begin position="847"/>
        <end position="857"/>
    </location>
</feature>
<dbReference type="SUPFAM" id="SSF52172">
    <property type="entry name" value="CheY-like"/>
    <property type="match status" value="1"/>
</dbReference>
<organism evidence="6 7">
    <name type="scientific">Puccinia coronata f. sp. avenae</name>
    <dbReference type="NCBI Taxonomy" id="200324"/>
    <lineage>
        <taxon>Eukaryota</taxon>
        <taxon>Fungi</taxon>
        <taxon>Dikarya</taxon>
        <taxon>Basidiomycota</taxon>
        <taxon>Pucciniomycotina</taxon>
        <taxon>Pucciniomycetes</taxon>
        <taxon>Pucciniales</taxon>
        <taxon>Pucciniaceae</taxon>
        <taxon>Puccinia</taxon>
    </lineage>
</organism>
<feature type="region of interest" description="Disordered" evidence="4">
    <location>
        <begin position="1296"/>
        <end position="1341"/>
    </location>
</feature>
<feature type="compositionally biased region" description="Polar residues" evidence="4">
    <location>
        <begin position="1173"/>
        <end position="1196"/>
    </location>
</feature>
<feature type="compositionally biased region" description="Polar residues" evidence="4">
    <location>
        <begin position="1023"/>
        <end position="1047"/>
    </location>
</feature>
<dbReference type="Pfam" id="PF00072">
    <property type="entry name" value="Response_reg"/>
    <property type="match status" value="1"/>
</dbReference>
<evidence type="ECO:0000256" key="2">
    <source>
        <dbReference type="ARBA" id="ARBA00023012"/>
    </source>
</evidence>
<protein>
    <recommendedName>
        <fullName evidence="5">Response regulatory domain-containing protein</fullName>
    </recommendedName>
</protein>
<keyword evidence="2" id="KW-0902">Two-component regulatory system</keyword>
<dbReference type="STRING" id="200324.A0A2N5VKC4"/>
<keyword evidence="1 3" id="KW-0597">Phosphoprotein</keyword>
<feature type="region of interest" description="Disordered" evidence="4">
    <location>
        <begin position="650"/>
        <end position="684"/>
    </location>
</feature>
<dbReference type="FunFam" id="3.40.50.2300:FF:000146">
    <property type="entry name" value="Putative two-component response regulator SSK1p"/>
    <property type="match status" value="1"/>
</dbReference>
<dbReference type="PANTHER" id="PTHR45339">
    <property type="entry name" value="HYBRID SIGNAL TRANSDUCTION HISTIDINE KINASE J"/>
    <property type="match status" value="1"/>
</dbReference>
<evidence type="ECO:0000256" key="1">
    <source>
        <dbReference type="ARBA" id="ARBA00022553"/>
    </source>
</evidence>